<feature type="transmembrane region" description="Helical" evidence="1">
    <location>
        <begin position="257"/>
        <end position="279"/>
    </location>
</feature>
<feature type="transmembrane region" description="Helical" evidence="1">
    <location>
        <begin position="221"/>
        <end position="237"/>
    </location>
</feature>
<accession>A0A5M8PS95</accession>
<keyword evidence="1" id="KW-1133">Transmembrane helix</keyword>
<dbReference type="OrthoDB" id="202545at2759"/>
<keyword evidence="1" id="KW-0812">Transmembrane</keyword>
<name>A0A5M8PS95_9LECA</name>
<sequence length="657" mass="72306">MRKCVDMNKWRGLDQGGVSSHAQPMFSLKRHSKHLCCRRLTACSLRNPATTGIRLNAMSSISRDNQSRPKARFVACRILRLEYGFIDLTRSLSDCLALLRILLFSIAPGPCKPRSSRSRSRGSYFISSSILSNPYTPVLRIHHLTATMPGRPRQDQGSSGLITNHISANARTPCTKSTAANPSTMPSRVRFIPAQRDAHAGSTTKALRESPAFGLIRDTRVLMGMLHYMPLIVFPFWTTDQSAELYPWSWLNIRDAVLQSLLAIIQALMIPLALVAILFSAVAPGALLVAMIAVPCAIVYLIALPMHGPRIVYEQPKMDLNSHPDERWLFINGCLTGHVGLQQNVNRLSRTFGRPVTGIHNQSFGLFSDLIECLVQRCWSYNTQDSRMAYEQVKANLIDPSVKKVVLIGHSQGGIIASMVVDRLLADLPIETVSKLEIYTFGSAASHFNNPRLTLKPKSSPPGNDTIFHNPPSENVIPHIEHYCNERDMVPKWGVLYSVEKILTRRYSGKVFVRTGASGHLFNQHYMDPMFPLAHGGKPTTFLSQAVDVDEAKARKREAAAVECLRLARVVSGMVPAAKEESVMSPVAFGNGERMSEGLIEGEEGAADPSINFVEGGVQAAVRARGKTVAELSRLWRYIDGNTPGAAEGESSGVNGC</sequence>
<evidence type="ECO:0000313" key="2">
    <source>
        <dbReference type="EMBL" id="KAA6412436.1"/>
    </source>
</evidence>
<protein>
    <recommendedName>
        <fullName evidence="4">Alpha/Beta hydrolase fold</fullName>
    </recommendedName>
</protein>
<dbReference type="Proteomes" id="UP000324767">
    <property type="component" value="Unassembled WGS sequence"/>
</dbReference>
<organism evidence="2 3">
    <name type="scientific">Lasallia pustulata</name>
    <dbReference type="NCBI Taxonomy" id="136370"/>
    <lineage>
        <taxon>Eukaryota</taxon>
        <taxon>Fungi</taxon>
        <taxon>Dikarya</taxon>
        <taxon>Ascomycota</taxon>
        <taxon>Pezizomycotina</taxon>
        <taxon>Lecanoromycetes</taxon>
        <taxon>OSLEUM clade</taxon>
        <taxon>Umbilicariomycetidae</taxon>
        <taxon>Umbilicariales</taxon>
        <taxon>Umbilicariaceae</taxon>
        <taxon>Lasallia</taxon>
    </lineage>
</organism>
<evidence type="ECO:0008006" key="4">
    <source>
        <dbReference type="Google" id="ProtNLM"/>
    </source>
</evidence>
<feature type="transmembrane region" description="Helical" evidence="1">
    <location>
        <begin position="286"/>
        <end position="306"/>
    </location>
</feature>
<keyword evidence="1" id="KW-0472">Membrane</keyword>
<evidence type="ECO:0000256" key="1">
    <source>
        <dbReference type="SAM" id="Phobius"/>
    </source>
</evidence>
<dbReference type="InterPro" id="IPR029058">
    <property type="entry name" value="AB_hydrolase_fold"/>
</dbReference>
<dbReference type="PANTHER" id="PTHR42044">
    <property type="entry name" value="DUF676 DOMAIN-CONTAINING PROTEIN-RELATED"/>
    <property type="match status" value="1"/>
</dbReference>
<dbReference type="Gene3D" id="3.40.50.1820">
    <property type="entry name" value="alpha/beta hydrolase"/>
    <property type="match status" value="1"/>
</dbReference>
<dbReference type="EMBL" id="VXIT01000005">
    <property type="protein sequence ID" value="KAA6412436.1"/>
    <property type="molecule type" value="Genomic_DNA"/>
</dbReference>
<proteinExistence type="predicted"/>
<reference evidence="2 3" key="1">
    <citation type="submission" date="2019-09" db="EMBL/GenBank/DDBJ databases">
        <title>The hologenome of the rock-dwelling lichen Lasallia pustulata.</title>
        <authorList>
            <person name="Greshake Tzovaras B."/>
            <person name="Segers F."/>
            <person name="Bicker A."/>
            <person name="Dal Grande F."/>
            <person name="Otte J."/>
            <person name="Hankeln T."/>
            <person name="Schmitt I."/>
            <person name="Ebersberger I."/>
        </authorList>
    </citation>
    <scope>NUCLEOTIDE SEQUENCE [LARGE SCALE GENOMIC DNA]</scope>
    <source>
        <strain evidence="2">A1-1</strain>
    </source>
</reference>
<gene>
    <name evidence="2" type="ORF">FRX48_03426</name>
</gene>
<dbReference type="AlphaFoldDB" id="A0A5M8PS95"/>
<comment type="caution">
    <text evidence="2">The sequence shown here is derived from an EMBL/GenBank/DDBJ whole genome shotgun (WGS) entry which is preliminary data.</text>
</comment>
<evidence type="ECO:0000313" key="3">
    <source>
        <dbReference type="Proteomes" id="UP000324767"/>
    </source>
</evidence>
<dbReference type="SUPFAM" id="SSF53474">
    <property type="entry name" value="alpha/beta-Hydrolases"/>
    <property type="match status" value="1"/>
</dbReference>
<dbReference type="PANTHER" id="PTHR42044:SF2">
    <property type="entry name" value="DUF676 DOMAIN-CONTAINING PROTEIN"/>
    <property type="match status" value="1"/>
</dbReference>